<protein>
    <submittedName>
        <fullName evidence="1">6-bladed beta-propeller</fullName>
    </submittedName>
</protein>
<dbReference type="EMBL" id="NSLJ01000004">
    <property type="protein sequence ID" value="PDP44762.1"/>
    <property type="molecule type" value="Genomic_DNA"/>
</dbReference>
<evidence type="ECO:0000313" key="1">
    <source>
        <dbReference type="EMBL" id="PDP44762.1"/>
    </source>
</evidence>
<dbReference type="CDD" id="cd00093">
    <property type="entry name" value="HTH_XRE"/>
    <property type="match status" value="1"/>
</dbReference>
<dbReference type="Pfam" id="PF17170">
    <property type="entry name" value="DUF5128"/>
    <property type="match status" value="1"/>
</dbReference>
<comment type="caution">
    <text evidence="1">The sequence shown here is derived from an EMBL/GenBank/DDBJ whole genome shotgun (WGS) entry which is preliminary data.</text>
</comment>
<organism evidence="1 2">
    <name type="scientific">Tannerella forsythia</name>
    <name type="common">Bacteroides forsythus</name>
    <dbReference type="NCBI Taxonomy" id="28112"/>
    <lineage>
        <taxon>Bacteria</taxon>
        <taxon>Pseudomonadati</taxon>
        <taxon>Bacteroidota</taxon>
        <taxon>Bacteroidia</taxon>
        <taxon>Bacteroidales</taxon>
        <taxon>Tannerellaceae</taxon>
        <taxon>Tannerella</taxon>
    </lineage>
</organism>
<gene>
    <name evidence="1" type="ORF">CLI86_02490</name>
</gene>
<proteinExistence type="predicted"/>
<accession>A0A2A6EBE4</accession>
<dbReference type="SUPFAM" id="SSF47413">
    <property type="entry name" value="lambda repressor-like DNA-binding domains"/>
    <property type="match status" value="1"/>
</dbReference>
<dbReference type="InterPro" id="IPR001387">
    <property type="entry name" value="Cro/C1-type_HTH"/>
</dbReference>
<dbReference type="AlphaFoldDB" id="A0A2A6EBE4"/>
<dbReference type="RefSeq" id="WP_046825442.1">
    <property type="nucleotide sequence ID" value="NZ_CAUTOH010000015.1"/>
</dbReference>
<name>A0A2A6EBE4_TANFO</name>
<dbReference type="GO" id="GO:0003677">
    <property type="term" value="F:DNA binding"/>
    <property type="evidence" value="ECO:0007669"/>
    <property type="project" value="InterPro"/>
</dbReference>
<dbReference type="InterPro" id="IPR010982">
    <property type="entry name" value="Lambda_DNA-bd_dom_sf"/>
</dbReference>
<reference evidence="1 2" key="1">
    <citation type="submission" date="2017-09" db="EMBL/GenBank/DDBJ databases">
        <title>Phase variable restriction modification systems are present in the genome sequences of periodontal pathogens Prevotella intermedia, Tannerella forsythia and Porphyromonas gingivalis.</title>
        <authorList>
            <person name="Haigh R.D."/>
            <person name="Crawford L."/>
            <person name="Ralph J."/>
            <person name="Wanford J."/>
            <person name="Vartoukian S.R."/>
            <person name="Hijazib K."/>
            <person name="Wade W."/>
            <person name="Oggioni M.R."/>
        </authorList>
    </citation>
    <scope>NUCLEOTIDE SEQUENCE [LARGE SCALE GENOMIC DNA]</scope>
    <source>
        <strain evidence="1 2">WW11663</strain>
    </source>
</reference>
<sequence>MELTIGIINNDRAMKNDIHIGDQIRKKISEQGLTITEFAKRINRSREAVRGILQKKSINTELLSTISVASALFALIAACTNAPERSRYSEEQINSLALDSTIVLTPDNRSVEIVDANSFLKPQEFNLEELIKEIKVVPLETTDESLLDAIYKIIVTDSNIYIHDRLKGGGVAIFDQNGRFIKRLSHGQGPGEIYRLYDVSYDSEKRELVLYQHPFLLFYTSNGKFIEQKRLPFGFYNFHVIPDGYIFKTLDKQGNGHLGKFKDHTLFVTDKNFKLKSVALPFYFNNINYGGYNYLYHNYTFNITQRFVDTIYQYTSTTNQLDSKFVLDFEKKRLPDKFLEGSMPEFRDAIKNNNYYYFLGEYLETEHQDAFFLMNDYIGFNTIIYRDKKSKRLIGGTHAIYDSQKQIPSIGFPISSFRNYFISLHYPSSSDSLLFNSMFLSEKDKKIIANMKEDDNPLLIFFELKDF</sequence>
<evidence type="ECO:0000313" key="2">
    <source>
        <dbReference type="Proteomes" id="UP000219259"/>
    </source>
</evidence>
<dbReference type="Proteomes" id="UP000219259">
    <property type="component" value="Unassembled WGS sequence"/>
</dbReference>